<dbReference type="EMBL" id="KN833756">
    <property type="protein sequence ID" value="KIK21060.1"/>
    <property type="molecule type" value="Genomic_DNA"/>
</dbReference>
<proteinExistence type="predicted"/>
<evidence type="ECO:0000313" key="2">
    <source>
        <dbReference type="EMBL" id="KIK11204.1"/>
    </source>
</evidence>
<evidence type="ECO:0000313" key="3">
    <source>
        <dbReference type="EMBL" id="KIK21060.1"/>
    </source>
</evidence>
<evidence type="ECO:0000256" key="1">
    <source>
        <dbReference type="SAM" id="SignalP"/>
    </source>
</evidence>
<feature type="non-terminal residue" evidence="2">
    <location>
        <position position="49"/>
    </location>
</feature>
<sequence length="49" mass="5166">STVLGMSIVSITLQCMLASCEIRGPTVGGGRCVRTAPDIPKKARFLSFP</sequence>
<keyword evidence="1" id="KW-0732">Signal</keyword>
<feature type="chain" id="PRO_5007394763" evidence="1">
    <location>
        <begin position="19"/>
        <end position="49"/>
    </location>
</feature>
<reference evidence="2 4" key="1">
    <citation type="submission" date="2014-04" db="EMBL/GenBank/DDBJ databases">
        <authorList>
            <consortium name="DOE Joint Genome Institute"/>
            <person name="Kuo A."/>
            <person name="Kohler A."/>
            <person name="Costa M.D."/>
            <person name="Nagy L.G."/>
            <person name="Floudas D."/>
            <person name="Copeland A."/>
            <person name="Barry K.W."/>
            <person name="Cichocki N."/>
            <person name="Veneault-Fourrey C."/>
            <person name="LaButti K."/>
            <person name="Lindquist E.A."/>
            <person name="Lipzen A."/>
            <person name="Lundell T."/>
            <person name="Morin E."/>
            <person name="Murat C."/>
            <person name="Sun H."/>
            <person name="Tunlid A."/>
            <person name="Henrissat B."/>
            <person name="Grigoriev I.V."/>
            <person name="Hibbett D.S."/>
            <person name="Martin F."/>
            <person name="Nordberg H.P."/>
            <person name="Cantor M.N."/>
            <person name="Hua S.X."/>
        </authorList>
    </citation>
    <scope>NUCLEOTIDE SEQUENCE [LARGE SCALE GENOMIC DNA]</scope>
    <source>
        <strain evidence="2 4">441</strain>
    </source>
</reference>
<evidence type="ECO:0000313" key="4">
    <source>
        <dbReference type="Proteomes" id="UP000054018"/>
    </source>
</evidence>
<dbReference type="Proteomes" id="UP000054018">
    <property type="component" value="Unassembled WGS sequence"/>
</dbReference>
<name>A0A0C9YB18_9AGAM</name>
<keyword evidence="4" id="KW-1185">Reference proteome</keyword>
<reference evidence="4" key="2">
    <citation type="submission" date="2015-01" db="EMBL/GenBank/DDBJ databases">
        <title>Evolutionary Origins and Diversification of the Mycorrhizal Mutualists.</title>
        <authorList>
            <consortium name="DOE Joint Genome Institute"/>
            <consortium name="Mycorrhizal Genomics Consortium"/>
            <person name="Kohler A."/>
            <person name="Kuo A."/>
            <person name="Nagy L.G."/>
            <person name="Floudas D."/>
            <person name="Copeland A."/>
            <person name="Barry K.W."/>
            <person name="Cichocki N."/>
            <person name="Veneault-Fourrey C."/>
            <person name="LaButti K."/>
            <person name="Lindquist E.A."/>
            <person name="Lipzen A."/>
            <person name="Lundell T."/>
            <person name="Morin E."/>
            <person name="Murat C."/>
            <person name="Riley R."/>
            <person name="Ohm R."/>
            <person name="Sun H."/>
            <person name="Tunlid A."/>
            <person name="Henrissat B."/>
            <person name="Grigoriev I.V."/>
            <person name="Hibbett D.S."/>
            <person name="Martin F."/>
        </authorList>
    </citation>
    <scope>NUCLEOTIDE SEQUENCE [LARGE SCALE GENOMIC DNA]</scope>
    <source>
        <strain evidence="3 4">441</strain>
    </source>
</reference>
<organism evidence="2 4">
    <name type="scientific">Pisolithus microcarpus 441</name>
    <dbReference type="NCBI Taxonomy" id="765257"/>
    <lineage>
        <taxon>Eukaryota</taxon>
        <taxon>Fungi</taxon>
        <taxon>Dikarya</taxon>
        <taxon>Basidiomycota</taxon>
        <taxon>Agaricomycotina</taxon>
        <taxon>Agaricomycetes</taxon>
        <taxon>Agaricomycetidae</taxon>
        <taxon>Boletales</taxon>
        <taxon>Sclerodermatineae</taxon>
        <taxon>Pisolithaceae</taxon>
        <taxon>Pisolithus</taxon>
    </lineage>
</organism>
<dbReference type="HOGENOM" id="CLU_3147275_0_0_1"/>
<accession>A0A0C9YB18</accession>
<reference evidence="2" key="3">
    <citation type="submission" date="2015-02" db="EMBL/GenBank/DDBJ databases">
        <title>Evolutionary Origins and Diversification of the Mycorrhizal Mutualists.</title>
        <authorList>
            <consortium name="DOE Joint Genome Institute"/>
            <consortium name="Mycorrhizal Genomics Consortium"/>
            <person name="Kohler A."/>
            <person name="Kuo A."/>
            <person name="Nagy L.G."/>
            <person name="Floudas D."/>
            <person name="Copeland A."/>
            <person name="Barry K.W."/>
            <person name="Cichocki N."/>
            <person name="Veneault-Fourrey C."/>
            <person name="LaButti K."/>
            <person name="Lindquist E.A."/>
            <person name="Lipzen A."/>
            <person name="Lundell T."/>
            <person name="Morin E."/>
            <person name="Murat C."/>
            <person name="Riley R."/>
            <person name="Ohm R."/>
            <person name="Sun H."/>
            <person name="Tunlid A."/>
            <person name="Henrissat B."/>
            <person name="Grigoriev I.V."/>
            <person name="Hibbett D.S."/>
            <person name="Martin F."/>
        </authorList>
    </citation>
    <scope>NUCLEOTIDE SEQUENCE</scope>
    <source>
        <strain evidence="2 4">441</strain>
    </source>
</reference>
<protein>
    <submittedName>
        <fullName evidence="2">Uncharacterized protein</fullName>
    </submittedName>
</protein>
<feature type="signal peptide" evidence="1">
    <location>
        <begin position="1"/>
        <end position="18"/>
    </location>
</feature>
<dbReference type="AlphaFoldDB" id="A0A0C9YB18"/>
<gene>
    <name evidence="3" type="ORF">PISMIDRAFT_104713</name>
    <name evidence="2" type="ORF">PISMIDRAFT_123127</name>
</gene>
<dbReference type="EMBL" id="KN834277">
    <property type="protein sequence ID" value="KIK11204.1"/>
    <property type="molecule type" value="Genomic_DNA"/>
</dbReference>